<dbReference type="Gramene" id="TraesROB_scaffold_098569_01G000100.1">
    <property type="protein sequence ID" value="TraesROB_scaffold_098569_01G000100.1"/>
    <property type="gene ID" value="TraesROB_scaffold_098569_01G000100"/>
</dbReference>
<dbReference type="Gramene" id="TraesJAG1D03G00439740.1">
    <property type="protein sequence ID" value="TraesJAG1D03G00439740.1.CDS1"/>
    <property type="gene ID" value="TraesJAG1D03G00439740"/>
</dbReference>
<name>A0A3B5ZRS1_WHEAT</name>
<dbReference type="PANTHER" id="PTHR23155">
    <property type="entry name" value="DISEASE RESISTANCE PROTEIN RP"/>
    <property type="match status" value="1"/>
</dbReference>
<protein>
    <submittedName>
        <fullName evidence="4">Uncharacterized protein</fullName>
    </submittedName>
</protein>
<evidence type="ECO:0000259" key="3">
    <source>
        <dbReference type="Pfam" id="PF25019"/>
    </source>
</evidence>
<dbReference type="SUPFAM" id="SSF52058">
    <property type="entry name" value="L domain-like"/>
    <property type="match status" value="1"/>
</dbReference>
<sequence length="742" mass="85289">MVKQRDKPVHLEGLEPKEYWTLFLACVFGDTNQRNNDDNLIEIGEKIVEKLKGSPLAAKTVGRLLRNNISVDHWTRVLESKEWESQTNEHDIMPALKVSYDYLPFHLQQCFSPCALFPEDYKFDSEELIHFWIGLDIIHPDNRIKRIEDIGRNNLNDLVNYGFFKIGTGDSGKHYVIHDLLHDLALKVSSQECLHISSSSPRAVEIAPSVYHLSISMSDPSNSEDGIVKENFMKELNKTRKILKTENLRTLMLFGDYNASFVRIFSDLFKDAKSLRVVYLSTMFYHVEFLLHNFSDLVHLRYLRLVSKYYSKKQVPKSIPRFYQLRVLDISDWEGVHSLHEEMGNLVKLRHFLVPSYEFHSNICNVGKLENLQELKRFKIKQESNGFELMELGKLEEIGGSLHICNLENALANEAHEAKLLRKNCLQRLTLSWKKGRSNTSPDEEDQLLERLRPHSNLHELCIDGHGGSTCPTWLGKNLLTKGLEALCLDSVAWKHLPPLGELYVIGQSVEERESGEEFSSCITGPCFRNLKRLELIGLPRLRRWVANEVCPWYFSLIEVLIVKDCPELTELPFSSYTSCYPLETDSCVTWFPRLNELKIEDCRNLLSLPPIPYSDALCSVTLTRVGRGLEELRYSSKTYHSLSIEGNGDMHSLDETVLAFHNLTQLQILCIKNCPPLAEKHLQMLTMLETLEINGSSNLFLPLARSDTIWQLPVTSLKLWRCNFSGKEVTCLLTHLPELLA</sequence>
<dbReference type="Gramene" id="TraesARI1D03G00445550.1">
    <property type="protein sequence ID" value="TraesARI1D03G00445550.1.CDS1"/>
    <property type="gene ID" value="TraesARI1D03G00445550"/>
</dbReference>
<dbReference type="PaxDb" id="4565-Traes_1DS_1EA1BE87E.3"/>
<dbReference type="Gramene" id="TraesCS1D03G0232600.1">
    <property type="protein sequence ID" value="TraesCS1D03G0232600.1.CDS1"/>
    <property type="gene ID" value="TraesCS1D03G0232600"/>
</dbReference>
<dbReference type="InterPro" id="IPR027417">
    <property type="entry name" value="P-loop_NTPase"/>
</dbReference>
<dbReference type="Gramene" id="TraesLAC1D03G00443550.1">
    <property type="protein sequence ID" value="TraesLAC1D03G00443550.1.CDS1"/>
    <property type="gene ID" value="TraesLAC1D03G00443550"/>
</dbReference>
<evidence type="ECO:0000313" key="4">
    <source>
        <dbReference type="EnsemblPlants" id="TraesCS1D02G099000.1.cds1"/>
    </source>
</evidence>
<organism evidence="4">
    <name type="scientific">Triticum aestivum</name>
    <name type="common">Wheat</name>
    <dbReference type="NCBI Taxonomy" id="4565"/>
    <lineage>
        <taxon>Eukaryota</taxon>
        <taxon>Viridiplantae</taxon>
        <taxon>Streptophyta</taxon>
        <taxon>Embryophyta</taxon>
        <taxon>Tracheophyta</taxon>
        <taxon>Spermatophyta</taxon>
        <taxon>Magnoliopsida</taxon>
        <taxon>Liliopsida</taxon>
        <taxon>Poales</taxon>
        <taxon>Poaceae</taxon>
        <taxon>BOP clade</taxon>
        <taxon>Pooideae</taxon>
        <taxon>Triticodae</taxon>
        <taxon>Triticeae</taxon>
        <taxon>Triticinae</taxon>
        <taxon>Triticum</taxon>
    </lineage>
</organism>
<dbReference type="Gramene" id="TraesJUL1D03G00442890.1">
    <property type="protein sequence ID" value="TraesJUL1D03G00442890.1.CDS1"/>
    <property type="gene ID" value="TraesJUL1D03G00442890"/>
</dbReference>
<dbReference type="Gene3D" id="1.10.10.10">
    <property type="entry name" value="Winged helix-like DNA-binding domain superfamily/Winged helix DNA-binding domain"/>
    <property type="match status" value="1"/>
</dbReference>
<dbReference type="Gramene" id="TraesWEE_scaffold_088450_01G000200.1">
    <property type="protein sequence ID" value="TraesWEE_scaffold_088450_01G000200.1"/>
    <property type="gene ID" value="TraesWEE_scaffold_088450_01G000200"/>
</dbReference>
<proteinExistence type="predicted"/>
<keyword evidence="5" id="KW-1185">Reference proteome</keyword>
<dbReference type="InterPro" id="IPR032675">
    <property type="entry name" value="LRR_dom_sf"/>
</dbReference>
<dbReference type="Gramene" id="TraesLDM1D03G00441700.1">
    <property type="protein sequence ID" value="TraesLDM1D03G00441700.1.CDS1"/>
    <property type="gene ID" value="TraesLDM1D03G00441700"/>
</dbReference>
<dbReference type="Gramene" id="TraesSYM1D03G00446430.1">
    <property type="protein sequence ID" value="TraesSYM1D03G00446430.1.CDS1"/>
    <property type="gene ID" value="TraesSYM1D03G00446430"/>
</dbReference>
<dbReference type="Gramene" id="TraesCLE_scaffold_081485_01G000200.1">
    <property type="protein sequence ID" value="TraesCLE_scaffold_081485_01G000200.1"/>
    <property type="gene ID" value="TraesCLE_scaffold_081485_01G000200"/>
</dbReference>
<reference evidence="4" key="2">
    <citation type="submission" date="2018-10" db="UniProtKB">
        <authorList>
            <consortium name="EnsemblPlants"/>
        </authorList>
    </citation>
    <scope>IDENTIFICATION</scope>
</reference>
<dbReference type="EnsemblPlants" id="TraesCS1D02G099000.1">
    <property type="protein sequence ID" value="TraesCS1D02G099000.1.cds1"/>
    <property type="gene ID" value="TraesCS1D02G099000"/>
</dbReference>
<dbReference type="InterPro" id="IPR058922">
    <property type="entry name" value="WHD_DRP"/>
</dbReference>
<dbReference type="GO" id="GO:0043531">
    <property type="term" value="F:ADP binding"/>
    <property type="evidence" value="ECO:0007669"/>
    <property type="project" value="InterPro"/>
</dbReference>
<dbReference type="AlphaFoldDB" id="A0A3B5ZRS1"/>
<dbReference type="SUPFAM" id="SSF52540">
    <property type="entry name" value="P-loop containing nucleoside triphosphate hydrolases"/>
    <property type="match status" value="1"/>
</dbReference>
<reference evidence="4" key="1">
    <citation type="submission" date="2018-08" db="EMBL/GenBank/DDBJ databases">
        <authorList>
            <person name="Rossello M."/>
        </authorList>
    </citation>
    <scope>NUCLEOTIDE SEQUENCE [LARGE SCALE GENOMIC DNA]</scope>
    <source>
        <strain evidence="4">cv. Chinese Spring</strain>
    </source>
</reference>
<dbReference type="InterPro" id="IPR036388">
    <property type="entry name" value="WH-like_DNA-bd_sf"/>
</dbReference>
<dbReference type="Gene3D" id="3.80.10.10">
    <property type="entry name" value="Ribonuclease Inhibitor"/>
    <property type="match status" value="2"/>
</dbReference>
<dbReference type="Gramene" id="TraesNOR1D03G00447330.1">
    <property type="protein sequence ID" value="TraesNOR1D03G00447330.1.CDS1"/>
    <property type="gene ID" value="TraesNOR1D03G00447330"/>
</dbReference>
<dbReference type="SMR" id="A0A3B5ZRS1"/>
<evidence type="ECO:0000259" key="2">
    <source>
        <dbReference type="Pfam" id="PF23559"/>
    </source>
</evidence>
<dbReference type="GO" id="GO:0006952">
    <property type="term" value="P:defense response"/>
    <property type="evidence" value="ECO:0007669"/>
    <property type="project" value="UniProtKB-KW"/>
</dbReference>
<keyword evidence="1" id="KW-0611">Plant defense</keyword>
<dbReference type="Pfam" id="PF23559">
    <property type="entry name" value="WHD_DRP"/>
    <property type="match status" value="1"/>
</dbReference>
<dbReference type="Gramene" id="TraesMAC1D03G00439790.1">
    <property type="protein sequence ID" value="TraesMAC1D03G00439790.1.CDS1"/>
    <property type="gene ID" value="TraesMAC1D03G00439790"/>
</dbReference>
<dbReference type="Gramene" id="TraesCS1D02G099000.1">
    <property type="protein sequence ID" value="TraesCS1D02G099000.1.cds1"/>
    <property type="gene ID" value="TraesCS1D02G099000"/>
</dbReference>
<feature type="domain" description="R13L1/DRL21-like LRR repeat region" evidence="3">
    <location>
        <begin position="389"/>
        <end position="504"/>
    </location>
</feature>
<dbReference type="Gramene" id="TraesCAD_scaffold_094196_01G000200.1">
    <property type="protein sequence ID" value="TraesCAD_scaffold_094196_01G000200.1"/>
    <property type="gene ID" value="TraesCAD_scaffold_094196_01G000200"/>
</dbReference>
<dbReference type="Gramene" id="TraesRN1D0100239700.1">
    <property type="protein sequence ID" value="TraesRN1D0100239700.1"/>
    <property type="gene ID" value="TraesRN1D0100239700"/>
</dbReference>
<evidence type="ECO:0000256" key="1">
    <source>
        <dbReference type="ARBA" id="ARBA00022821"/>
    </source>
</evidence>
<dbReference type="Proteomes" id="UP000019116">
    <property type="component" value="Chromosome 1D"/>
</dbReference>
<feature type="domain" description="Disease resistance protein winged helix" evidence="2">
    <location>
        <begin position="116"/>
        <end position="185"/>
    </location>
</feature>
<dbReference type="PANTHER" id="PTHR23155:SF988">
    <property type="entry name" value="OS06G0707733 PROTEIN"/>
    <property type="match status" value="1"/>
</dbReference>
<dbReference type="Gramene" id="TraesSTA1D03G00439000.1">
    <property type="protein sequence ID" value="TraesSTA1D03G00439000.1.CDS1"/>
    <property type="gene ID" value="TraesSTA1D03G00439000"/>
</dbReference>
<dbReference type="InterPro" id="IPR056789">
    <property type="entry name" value="LRR_R13L1-DRL21"/>
</dbReference>
<dbReference type="Gramene" id="TraesKAR1D01G0067230.1">
    <property type="protein sequence ID" value="cds.TraesKAR1D01G0067230.1"/>
    <property type="gene ID" value="TraesKAR1D01G0067230"/>
</dbReference>
<dbReference type="OrthoDB" id="685117at2759"/>
<dbReference type="OMA" id="AHSSHEE"/>
<accession>A0A3B5ZRS1</accession>
<evidence type="ECO:0000313" key="5">
    <source>
        <dbReference type="Proteomes" id="UP000019116"/>
    </source>
</evidence>
<dbReference type="Pfam" id="PF25019">
    <property type="entry name" value="LRR_R13L1-DRL21"/>
    <property type="match status" value="1"/>
</dbReference>
<dbReference type="InterPro" id="IPR044974">
    <property type="entry name" value="Disease_R_plants"/>
</dbReference>